<dbReference type="AlphaFoldDB" id="A0A7X0JAY6"/>
<keyword evidence="5" id="KW-0560">Oxidoreductase</keyword>
<dbReference type="GO" id="GO:0010181">
    <property type="term" value="F:FMN binding"/>
    <property type="evidence" value="ECO:0007669"/>
    <property type="project" value="InterPro"/>
</dbReference>
<proteinExistence type="predicted"/>
<evidence type="ECO:0000313" key="7">
    <source>
        <dbReference type="EMBL" id="MBB5726995.1"/>
    </source>
</evidence>
<comment type="caution">
    <text evidence="8">The sequence shown here is derived from an EMBL/GenBank/DDBJ whole genome shotgun (WGS) entry which is preliminary data.</text>
</comment>
<dbReference type="Proteomes" id="UP000522313">
    <property type="component" value="Unassembled WGS sequence"/>
</dbReference>
<evidence type="ECO:0000313" key="8">
    <source>
        <dbReference type="EMBL" id="MBB6504223.1"/>
    </source>
</evidence>
<keyword evidence="3" id="KW-0288">FMN</keyword>
<dbReference type="Proteomes" id="UP000560131">
    <property type="component" value="Unassembled WGS sequence"/>
</dbReference>
<comment type="cofactor">
    <cofactor evidence="1">
        <name>FMN</name>
        <dbReference type="ChEBI" id="CHEBI:58210"/>
    </cofactor>
</comment>
<reference evidence="8 9" key="3">
    <citation type="submission" date="2020-08" db="EMBL/GenBank/DDBJ databases">
        <authorList>
            <person name="Partida-Martinez L."/>
            <person name="Huntemann M."/>
            <person name="Clum A."/>
            <person name="Wang J."/>
            <person name="Palaniappan K."/>
            <person name="Ritter S."/>
            <person name="Chen I.-M."/>
            <person name="Stamatis D."/>
            <person name="Reddy T."/>
            <person name="O'Malley R."/>
            <person name="Daum C."/>
            <person name="Shapiro N."/>
            <person name="Ivanova N."/>
            <person name="Kyrpides N."/>
            <person name="Woyke T."/>
        </authorList>
    </citation>
    <scope>NUCLEOTIDE SEQUENCE [LARGE SCALE GENOMIC DNA]</scope>
    <source>
        <strain evidence="8 9">AS3.13</strain>
    </source>
</reference>
<dbReference type="Pfam" id="PF00724">
    <property type="entry name" value="Oxidored_FMN"/>
    <property type="match status" value="1"/>
</dbReference>
<dbReference type="PANTHER" id="PTHR43303">
    <property type="entry name" value="NADPH DEHYDROGENASE C23G7.10C-RELATED"/>
    <property type="match status" value="1"/>
</dbReference>
<organism evidence="8 9">
    <name type="scientific">Sphingomonas endophytica</name>
    <dbReference type="NCBI Taxonomy" id="869719"/>
    <lineage>
        <taxon>Bacteria</taxon>
        <taxon>Pseudomonadati</taxon>
        <taxon>Pseudomonadota</taxon>
        <taxon>Alphaproteobacteria</taxon>
        <taxon>Sphingomonadales</taxon>
        <taxon>Sphingomonadaceae</taxon>
        <taxon>Sphingomonas</taxon>
    </lineage>
</organism>
<evidence type="ECO:0000256" key="2">
    <source>
        <dbReference type="ARBA" id="ARBA00022630"/>
    </source>
</evidence>
<dbReference type="EMBL" id="JACHBT010000005">
    <property type="protein sequence ID" value="MBB6504223.1"/>
    <property type="molecule type" value="Genomic_DNA"/>
</dbReference>
<keyword evidence="4" id="KW-0521">NADP</keyword>
<dbReference type="Gene3D" id="3.20.20.70">
    <property type="entry name" value="Aldolase class I"/>
    <property type="match status" value="1"/>
</dbReference>
<keyword evidence="10" id="KW-1185">Reference proteome</keyword>
<dbReference type="InterPro" id="IPR013785">
    <property type="entry name" value="Aldolase_TIM"/>
</dbReference>
<evidence type="ECO:0000313" key="9">
    <source>
        <dbReference type="Proteomes" id="UP000522313"/>
    </source>
</evidence>
<dbReference type="GO" id="GO:0050661">
    <property type="term" value="F:NADP binding"/>
    <property type="evidence" value="ECO:0007669"/>
    <property type="project" value="InterPro"/>
</dbReference>
<dbReference type="PANTHER" id="PTHR43303:SF4">
    <property type="entry name" value="NADPH DEHYDROGENASE C23G7.10C-RELATED"/>
    <property type="match status" value="1"/>
</dbReference>
<gene>
    <name evidence="8" type="ORF">F4693_001188</name>
    <name evidence="7" type="ORF">FHS97_002946</name>
</gene>
<dbReference type="CDD" id="cd02932">
    <property type="entry name" value="OYE_YqiM_FMN"/>
    <property type="match status" value="1"/>
</dbReference>
<dbReference type="GO" id="GO:0003959">
    <property type="term" value="F:NADPH dehydrogenase activity"/>
    <property type="evidence" value="ECO:0007669"/>
    <property type="project" value="InterPro"/>
</dbReference>
<evidence type="ECO:0000259" key="6">
    <source>
        <dbReference type="Pfam" id="PF00724"/>
    </source>
</evidence>
<dbReference type="EMBL" id="JACIJN010000010">
    <property type="protein sequence ID" value="MBB5726995.1"/>
    <property type="molecule type" value="Genomic_DNA"/>
</dbReference>
<dbReference type="InterPro" id="IPR044152">
    <property type="entry name" value="YqjM-like"/>
</dbReference>
<dbReference type="InterPro" id="IPR001155">
    <property type="entry name" value="OxRdtase_FMN_N"/>
</dbReference>
<evidence type="ECO:0000313" key="10">
    <source>
        <dbReference type="Proteomes" id="UP000560131"/>
    </source>
</evidence>
<evidence type="ECO:0000256" key="3">
    <source>
        <dbReference type="ARBA" id="ARBA00022643"/>
    </source>
</evidence>
<name>A0A7X0JAY6_9SPHN</name>
<sequence>MSGPRLFQPLEIGSLTLANRIVIAPMCQYSAVDGGMTDWHTIHLGQLALSGAGILTIEATAVEPAGRISYGDVGLWDDATEAAMARVLESVRRHSDMPIAIQLAHAGRKASTDLPWKGERQIPASDPHGWETVAPSALPYDPKNPAPVALDRDALARIRDAFAESAKRSARLGLDLIQIHAAHGYLLHQFLSPLSNRRDDDYGGSLENRMRFPLEVYDAVRAAFPAERPVTVRVSGSDWVEGGWDAEQTVAFAEALEARGCAAIHVSSGGLDPRQQIPVGPNYQVPLARAVKQAVSIPVVAVGLITEPQQAEAIVATGDADMIALARTILYDPRWPWHAAAELGARVKAPDQYLRSQPRQYKHLFDVDGSAED</sequence>
<evidence type="ECO:0000256" key="5">
    <source>
        <dbReference type="ARBA" id="ARBA00023002"/>
    </source>
</evidence>
<protein>
    <submittedName>
        <fullName evidence="8">2,4-dienoyl-CoA reductase-like NADH-dependent reductase (Old Yellow Enzyme family)</fullName>
    </submittedName>
</protein>
<evidence type="ECO:0000256" key="4">
    <source>
        <dbReference type="ARBA" id="ARBA00022857"/>
    </source>
</evidence>
<feature type="domain" description="NADH:flavin oxidoreductase/NADH oxidase N-terminal" evidence="6">
    <location>
        <begin position="6"/>
        <end position="341"/>
    </location>
</feature>
<reference evidence="8 9" key="2">
    <citation type="submission" date="2020-08" db="EMBL/GenBank/DDBJ databases">
        <title>The Agave Microbiome: Exploring the role of microbial communities in plant adaptations to desert environments.</title>
        <authorList>
            <person name="Partida-Martinez L.P."/>
        </authorList>
    </citation>
    <scope>NUCLEOTIDE SEQUENCE [LARGE SCALE GENOMIC DNA]</scope>
    <source>
        <strain evidence="8 9">AS3.13</strain>
    </source>
</reference>
<keyword evidence="2" id="KW-0285">Flavoprotein</keyword>
<accession>A0A7X0JAY6</accession>
<dbReference type="SUPFAM" id="SSF51395">
    <property type="entry name" value="FMN-linked oxidoreductases"/>
    <property type="match status" value="1"/>
</dbReference>
<reference evidence="7 10" key="1">
    <citation type="submission" date="2020-08" db="EMBL/GenBank/DDBJ databases">
        <title>Genomic Encyclopedia of Type Strains, Phase IV (KMG-IV): sequencing the most valuable type-strain genomes for metagenomic binning, comparative biology and taxonomic classification.</title>
        <authorList>
            <person name="Goeker M."/>
        </authorList>
    </citation>
    <scope>NUCLEOTIDE SEQUENCE [LARGE SCALE GENOMIC DNA]</scope>
    <source>
        <strain evidence="7 10">DSM 101535</strain>
    </source>
</reference>
<evidence type="ECO:0000256" key="1">
    <source>
        <dbReference type="ARBA" id="ARBA00001917"/>
    </source>
</evidence>
<dbReference type="RefSeq" id="WP_184039402.1">
    <property type="nucleotide sequence ID" value="NZ_BAABAR010000008.1"/>
</dbReference>